<evidence type="ECO:0008006" key="4">
    <source>
        <dbReference type="Google" id="ProtNLM"/>
    </source>
</evidence>
<feature type="compositionally biased region" description="Basic and acidic residues" evidence="1">
    <location>
        <begin position="1"/>
        <end position="12"/>
    </location>
</feature>
<dbReference type="STRING" id="81858.BST23_01455"/>
<dbReference type="AlphaFoldDB" id="A0A1X0DAC7"/>
<name>A0A1X0DAC7_9MYCO</name>
<dbReference type="Pfam" id="PF10888">
    <property type="entry name" value="DUF2742"/>
    <property type="match status" value="1"/>
</dbReference>
<proteinExistence type="predicted"/>
<dbReference type="EMBL" id="MVHP01000001">
    <property type="protein sequence ID" value="ORA69343.1"/>
    <property type="molecule type" value="Genomic_DNA"/>
</dbReference>
<evidence type="ECO:0000313" key="2">
    <source>
        <dbReference type="EMBL" id="ORA69343.1"/>
    </source>
</evidence>
<accession>A0A1X0DAC7</accession>
<organism evidence="2 3">
    <name type="scientific">Mycolicibacterium elephantis</name>
    <dbReference type="NCBI Taxonomy" id="81858"/>
    <lineage>
        <taxon>Bacteria</taxon>
        <taxon>Bacillati</taxon>
        <taxon>Actinomycetota</taxon>
        <taxon>Actinomycetes</taxon>
        <taxon>Mycobacteriales</taxon>
        <taxon>Mycobacteriaceae</taxon>
        <taxon>Mycolicibacterium</taxon>
    </lineage>
</organism>
<protein>
    <recommendedName>
        <fullName evidence="4">DUF2742 domain-containing protein</fullName>
    </recommendedName>
</protein>
<dbReference type="RefSeq" id="WP_165757579.1">
    <property type="nucleotide sequence ID" value="NZ_MVHP01000001.1"/>
</dbReference>
<sequence>MTHQKIEQEARPDSGAGSPASRSINWYETLIYAGRIAAQHNVALDHRDLPIPGTMQWCGLPDGDARKLLALILGGVREALTNSSRQDAIADAGEAVWEAENWSQVAQQVQRRRQIDAIRRAS</sequence>
<feature type="region of interest" description="Disordered" evidence="1">
    <location>
        <begin position="1"/>
        <end position="21"/>
    </location>
</feature>
<reference evidence="2 3" key="1">
    <citation type="submission" date="2017-02" db="EMBL/GenBank/DDBJ databases">
        <title>The new phylogeny of genus Mycobacterium.</title>
        <authorList>
            <person name="Tortoli E."/>
            <person name="Trovato A."/>
            <person name="Cirillo D.M."/>
        </authorList>
    </citation>
    <scope>NUCLEOTIDE SEQUENCE [LARGE SCALE GENOMIC DNA]</scope>
    <source>
        <strain evidence="2 3">FI-09383</strain>
    </source>
</reference>
<gene>
    <name evidence="2" type="ORF">BST23_01455</name>
</gene>
<dbReference type="InterPro" id="IPR024384">
    <property type="entry name" value="DUF2742"/>
</dbReference>
<dbReference type="Proteomes" id="UP000192772">
    <property type="component" value="Unassembled WGS sequence"/>
</dbReference>
<comment type="caution">
    <text evidence="2">The sequence shown here is derived from an EMBL/GenBank/DDBJ whole genome shotgun (WGS) entry which is preliminary data.</text>
</comment>
<evidence type="ECO:0000313" key="3">
    <source>
        <dbReference type="Proteomes" id="UP000192772"/>
    </source>
</evidence>
<evidence type="ECO:0000256" key="1">
    <source>
        <dbReference type="SAM" id="MobiDB-lite"/>
    </source>
</evidence>